<dbReference type="PANTHER" id="PTHR33204">
    <property type="entry name" value="TRANSCRIPTIONAL REGULATOR, MARR FAMILY"/>
    <property type="match status" value="1"/>
</dbReference>
<dbReference type="SUPFAM" id="SSF46785">
    <property type="entry name" value="Winged helix' DNA-binding domain"/>
    <property type="match status" value="1"/>
</dbReference>
<gene>
    <name evidence="5" type="ORF">F7732_13615</name>
</gene>
<accession>A0A7V7RKB0</accession>
<dbReference type="AlphaFoldDB" id="A0A7V7RKB0"/>
<dbReference type="InterPro" id="IPR002577">
    <property type="entry name" value="HTH_HxlR"/>
</dbReference>
<evidence type="ECO:0000313" key="6">
    <source>
        <dbReference type="Proteomes" id="UP000441354"/>
    </source>
</evidence>
<keyword evidence="2" id="KW-0238">DNA-binding</keyword>
<dbReference type="Proteomes" id="UP000441354">
    <property type="component" value="Unassembled WGS sequence"/>
</dbReference>
<dbReference type="Pfam" id="PF01638">
    <property type="entry name" value="HxlR"/>
    <property type="match status" value="1"/>
</dbReference>
<reference evidence="5 6" key="1">
    <citation type="journal article" date="2014" name="Arch. Microbiol.">
        <title>Bacillus mesophilum sp. nov., strain IITR-54T, a novel 4-chlorobiphenyl dechlorinating bacterium.</title>
        <authorList>
            <person name="Manickam N."/>
            <person name="Singh N.K."/>
            <person name="Bajaj A."/>
            <person name="Kumar R.M."/>
            <person name="Kaur G."/>
            <person name="Kaur N."/>
            <person name="Bala M."/>
            <person name="Kumar A."/>
            <person name="Mayilraj S."/>
        </authorList>
    </citation>
    <scope>NUCLEOTIDE SEQUENCE [LARGE SCALE GENOMIC DNA]</scope>
    <source>
        <strain evidence="5 6">IITR-54</strain>
    </source>
</reference>
<evidence type="ECO:0000256" key="1">
    <source>
        <dbReference type="ARBA" id="ARBA00023015"/>
    </source>
</evidence>
<feature type="domain" description="HTH hxlR-type" evidence="4">
    <location>
        <begin position="19"/>
        <end position="114"/>
    </location>
</feature>
<proteinExistence type="predicted"/>
<keyword evidence="6" id="KW-1185">Reference proteome</keyword>
<evidence type="ECO:0000256" key="2">
    <source>
        <dbReference type="ARBA" id="ARBA00023125"/>
    </source>
</evidence>
<evidence type="ECO:0000259" key="4">
    <source>
        <dbReference type="PROSITE" id="PS51118"/>
    </source>
</evidence>
<dbReference type="PANTHER" id="PTHR33204:SF29">
    <property type="entry name" value="TRANSCRIPTIONAL REGULATOR"/>
    <property type="match status" value="1"/>
</dbReference>
<dbReference type="InterPro" id="IPR036388">
    <property type="entry name" value="WH-like_DNA-bd_sf"/>
</dbReference>
<comment type="caution">
    <text evidence="5">The sequence shown here is derived from an EMBL/GenBank/DDBJ whole genome shotgun (WGS) entry which is preliminary data.</text>
</comment>
<dbReference type="GO" id="GO:0003677">
    <property type="term" value="F:DNA binding"/>
    <property type="evidence" value="ECO:0007669"/>
    <property type="project" value="UniProtKB-KW"/>
</dbReference>
<dbReference type="RefSeq" id="WP_151574588.1">
    <property type="nucleotide sequence ID" value="NZ_WBOT01000004.1"/>
</dbReference>
<keyword evidence="1" id="KW-0805">Transcription regulation</keyword>
<evidence type="ECO:0000256" key="3">
    <source>
        <dbReference type="ARBA" id="ARBA00023163"/>
    </source>
</evidence>
<dbReference type="OrthoDB" id="9791143at2"/>
<dbReference type="Gene3D" id="1.10.10.10">
    <property type="entry name" value="Winged helix-like DNA-binding domain superfamily/Winged helix DNA-binding domain"/>
    <property type="match status" value="1"/>
</dbReference>
<evidence type="ECO:0000313" key="5">
    <source>
        <dbReference type="EMBL" id="KAB2331707.1"/>
    </source>
</evidence>
<name>A0A7V7RKB0_9BACI</name>
<dbReference type="InterPro" id="IPR036390">
    <property type="entry name" value="WH_DNA-bd_sf"/>
</dbReference>
<dbReference type="PROSITE" id="PS51118">
    <property type="entry name" value="HTH_HXLR"/>
    <property type="match status" value="1"/>
</dbReference>
<sequence length="114" mass="13007">MGYGLKNYGDCSEEVIRACPIEMALQIVGGKWKGIIIDILSENSIRFNELKRLIPGISQRILTLQLRELEADGIVKRKVDDTVPPRVEYFLTEQGNELSTIINSLRKWGQNYLI</sequence>
<organism evidence="5 6">
    <name type="scientific">Bacillus mesophilum</name>
    <dbReference type="NCBI Taxonomy" id="1071718"/>
    <lineage>
        <taxon>Bacteria</taxon>
        <taxon>Bacillati</taxon>
        <taxon>Bacillota</taxon>
        <taxon>Bacilli</taxon>
        <taxon>Bacillales</taxon>
        <taxon>Bacillaceae</taxon>
        <taxon>Bacillus</taxon>
    </lineage>
</organism>
<keyword evidence="3" id="KW-0804">Transcription</keyword>
<dbReference type="EMBL" id="WBOT01000004">
    <property type="protein sequence ID" value="KAB2331707.1"/>
    <property type="molecule type" value="Genomic_DNA"/>
</dbReference>
<protein>
    <submittedName>
        <fullName evidence="5">Helix-turn-helix transcriptional regulator</fullName>
    </submittedName>
</protein>